<organism evidence="2 3">
    <name type="scientific">Pristionchus pacificus</name>
    <name type="common">Parasitic nematode worm</name>
    <dbReference type="NCBI Taxonomy" id="54126"/>
    <lineage>
        <taxon>Eukaryota</taxon>
        <taxon>Metazoa</taxon>
        <taxon>Ecdysozoa</taxon>
        <taxon>Nematoda</taxon>
        <taxon>Chromadorea</taxon>
        <taxon>Rhabditida</taxon>
        <taxon>Rhabditina</taxon>
        <taxon>Diplogasteromorpha</taxon>
        <taxon>Diplogasteroidea</taxon>
        <taxon>Neodiplogasteridae</taxon>
        <taxon>Pristionchus</taxon>
    </lineage>
</organism>
<dbReference type="EnsemblMetazoa" id="PPA46071.1">
    <property type="protein sequence ID" value="PPA46071.1"/>
    <property type="gene ID" value="WBGene00284440"/>
</dbReference>
<dbReference type="Proteomes" id="UP000005239">
    <property type="component" value="Unassembled WGS sequence"/>
</dbReference>
<name>A0A2A6BWY1_PRIPA</name>
<evidence type="ECO:0000256" key="1">
    <source>
        <dbReference type="SAM" id="MobiDB-lite"/>
    </source>
</evidence>
<accession>A0A8R1V421</accession>
<evidence type="ECO:0000313" key="2">
    <source>
        <dbReference type="EnsemblMetazoa" id="PPA46071.1"/>
    </source>
</evidence>
<protein>
    <submittedName>
        <fullName evidence="2">Uncharacterized protein</fullName>
    </submittedName>
</protein>
<proteinExistence type="predicted"/>
<feature type="compositionally biased region" description="Basic and acidic residues" evidence="1">
    <location>
        <begin position="12"/>
        <end position="31"/>
    </location>
</feature>
<accession>A0A2A6BWY1</accession>
<sequence length="100" mass="11383">MSVAGSAIENRSVGERAEGEKGGEFGDHDERGSRAIESWVWNENRERDGWGRRRDEGYCSVGAMSHRVEGYGRLKMLKKICTKRTTRSSPKGRGEKRRRP</sequence>
<evidence type="ECO:0000313" key="3">
    <source>
        <dbReference type="Proteomes" id="UP000005239"/>
    </source>
</evidence>
<keyword evidence="3" id="KW-1185">Reference proteome</keyword>
<feature type="region of interest" description="Disordered" evidence="1">
    <location>
        <begin position="79"/>
        <end position="100"/>
    </location>
</feature>
<gene>
    <name evidence="2" type="primary">WBGene00284440</name>
</gene>
<dbReference type="AlphaFoldDB" id="A0A2A6BWY1"/>
<reference evidence="2" key="2">
    <citation type="submission" date="2022-06" db="UniProtKB">
        <authorList>
            <consortium name="EnsemblMetazoa"/>
        </authorList>
    </citation>
    <scope>IDENTIFICATION</scope>
    <source>
        <strain evidence="2">PS312</strain>
    </source>
</reference>
<reference evidence="3" key="1">
    <citation type="journal article" date="2008" name="Nat. Genet.">
        <title>The Pristionchus pacificus genome provides a unique perspective on nematode lifestyle and parasitism.</title>
        <authorList>
            <person name="Dieterich C."/>
            <person name="Clifton S.W."/>
            <person name="Schuster L.N."/>
            <person name="Chinwalla A."/>
            <person name="Delehaunty K."/>
            <person name="Dinkelacker I."/>
            <person name="Fulton L."/>
            <person name="Fulton R."/>
            <person name="Godfrey J."/>
            <person name="Minx P."/>
            <person name="Mitreva M."/>
            <person name="Roeseler W."/>
            <person name="Tian H."/>
            <person name="Witte H."/>
            <person name="Yang S.P."/>
            <person name="Wilson R.K."/>
            <person name="Sommer R.J."/>
        </authorList>
    </citation>
    <scope>NUCLEOTIDE SEQUENCE [LARGE SCALE GENOMIC DNA]</scope>
    <source>
        <strain evidence="3">PS312</strain>
    </source>
</reference>
<feature type="region of interest" description="Disordered" evidence="1">
    <location>
        <begin position="1"/>
        <end position="31"/>
    </location>
</feature>